<protein>
    <submittedName>
        <fullName evidence="2">Uncharacterized protein</fullName>
    </submittedName>
</protein>
<dbReference type="Proteomes" id="UP001230188">
    <property type="component" value="Unassembled WGS sequence"/>
</dbReference>
<dbReference type="Pfam" id="PF03966">
    <property type="entry name" value="Trm112p"/>
    <property type="match status" value="1"/>
</dbReference>
<sequence>MRLLTVNALKCTRKDVTGEGRLRLVATKIEVRTRRRESPQVADARGGLRQELLAARAADARRALPSDDPQTSAQWQSLRASATAIGVTSLPETLDKQIMIHARRTSSLDDAFLRALHHVLFDVHVIEGQLVCEETGQVFPIEEGRPNMMLAETHV</sequence>
<dbReference type="PANTHER" id="PTHR12773:SF0">
    <property type="entry name" value="MULTIFUNCTIONAL METHYLTRANSFERASE SUBUNIT TRM112-LIKE PROTEIN"/>
    <property type="match status" value="1"/>
</dbReference>
<organism evidence="2 3">
    <name type="scientific">Chrysophaeum taylorii</name>
    <dbReference type="NCBI Taxonomy" id="2483200"/>
    <lineage>
        <taxon>Eukaryota</taxon>
        <taxon>Sar</taxon>
        <taxon>Stramenopiles</taxon>
        <taxon>Ochrophyta</taxon>
        <taxon>Pelagophyceae</taxon>
        <taxon>Pelagomonadales</taxon>
        <taxon>Pelagomonadaceae</taxon>
        <taxon>Chrysophaeum</taxon>
    </lineage>
</organism>
<keyword evidence="3" id="KW-1185">Reference proteome</keyword>
<evidence type="ECO:0000313" key="2">
    <source>
        <dbReference type="EMBL" id="KAJ8610823.1"/>
    </source>
</evidence>
<comment type="similarity">
    <text evidence="1">Belongs to the TRM112 family.</text>
</comment>
<proteinExistence type="inferred from homology"/>
<dbReference type="InterPro" id="IPR039127">
    <property type="entry name" value="Trm112"/>
</dbReference>
<dbReference type="InterPro" id="IPR005651">
    <property type="entry name" value="Trm112-like"/>
</dbReference>
<dbReference type="GO" id="GO:0070476">
    <property type="term" value="P:rRNA (guanine-N7)-methylation"/>
    <property type="evidence" value="ECO:0007669"/>
    <property type="project" value="TreeGrafter"/>
</dbReference>
<evidence type="ECO:0000256" key="1">
    <source>
        <dbReference type="ARBA" id="ARBA00007980"/>
    </source>
</evidence>
<comment type="caution">
    <text evidence="2">The sequence shown here is derived from an EMBL/GenBank/DDBJ whole genome shotgun (WGS) entry which is preliminary data.</text>
</comment>
<reference evidence="2" key="1">
    <citation type="submission" date="2023-01" db="EMBL/GenBank/DDBJ databases">
        <title>Metagenome sequencing of chrysophaentin producing Chrysophaeum taylorii.</title>
        <authorList>
            <person name="Davison J."/>
            <person name="Bewley C."/>
        </authorList>
    </citation>
    <scope>NUCLEOTIDE SEQUENCE</scope>
    <source>
        <strain evidence="2">NIES-1699</strain>
    </source>
</reference>
<dbReference type="EMBL" id="JAQMWT010000093">
    <property type="protein sequence ID" value="KAJ8610823.1"/>
    <property type="molecule type" value="Genomic_DNA"/>
</dbReference>
<dbReference type="AlphaFoldDB" id="A0AAD7XQF1"/>
<dbReference type="Gene3D" id="2.20.25.10">
    <property type="match status" value="1"/>
</dbReference>
<dbReference type="GO" id="GO:0046982">
    <property type="term" value="F:protein heterodimerization activity"/>
    <property type="evidence" value="ECO:0007669"/>
    <property type="project" value="InterPro"/>
</dbReference>
<name>A0AAD7XQF1_9STRA</name>
<dbReference type="GO" id="GO:0030488">
    <property type="term" value="P:tRNA methylation"/>
    <property type="evidence" value="ECO:0007669"/>
    <property type="project" value="TreeGrafter"/>
</dbReference>
<accession>A0AAD7XQF1</accession>
<gene>
    <name evidence="2" type="ORF">CTAYLR_006467</name>
</gene>
<evidence type="ECO:0000313" key="3">
    <source>
        <dbReference type="Proteomes" id="UP001230188"/>
    </source>
</evidence>
<dbReference type="PANTHER" id="PTHR12773">
    <property type="entry name" value="UPF0315 PROTEIN-RELATED"/>
    <property type="match status" value="1"/>
</dbReference>